<proteinExistence type="predicted"/>
<reference evidence="2 3" key="1">
    <citation type="submission" date="2019-07" db="EMBL/GenBank/DDBJ databases">
        <title>Genomic Encyclopedia of Type Strains, Phase III (KMG-III): the genomes of soil and plant-associated and newly described type strains.</title>
        <authorList>
            <person name="Whitman W."/>
        </authorList>
    </citation>
    <scope>NUCLEOTIDE SEQUENCE [LARGE SCALE GENOMIC DNA]</scope>
    <source>
        <strain evidence="2 3">BL24</strain>
    </source>
</reference>
<keyword evidence="1" id="KW-0472">Membrane</keyword>
<evidence type="ECO:0000313" key="2">
    <source>
        <dbReference type="EMBL" id="TYP78194.1"/>
    </source>
</evidence>
<keyword evidence="1" id="KW-1133">Transmembrane helix</keyword>
<evidence type="ECO:0000313" key="3">
    <source>
        <dbReference type="Proteomes" id="UP000323257"/>
    </source>
</evidence>
<dbReference type="Proteomes" id="UP000323257">
    <property type="component" value="Unassembled WGS sequence"/>
</dbReference>
<dbReference type="OrthoDB" id="1034758at2"/>
<evidence type="ECO:0000256" key="1">
    <source>
        <dbReference type="SAM" id="Phobius"/>
    </source>
</evidence>
<protein>
    <submittedName>
        <fullName evidence="2">Uncharacterized protein</fullName>
    </submittedName>
</protein>
<dbReference type="InterPro" id="IPR045590">
    <property type="entry name" value="DUF6463"/>
</dbReference>
<feature type="transmembrane region" description="Helical" evidence="1">
    <location>
        <begin position="59"/>
        <end position="80"/>
    </location>
</feature>
<name>A0A5S5CFN4_9BACL</name>
<sequence length="124" mass="13839">MANHVNGLKRQMGLSLVLTGLLHTVVGLAIFTSDLIPIVTEGFWNTVVGNERLINRENAFWFMMFGFVLMLLGYAVDWMLKKLGTAPPLAFSWLLFATCLLGAVIMPVSGFWLGLPQAWILARR</sequence>
<keyword evidence="1" id="KW-0812">Transmembrane</keyword>
<comment type="caution">
    <text evidence="2">The sequence shown here is derived from an EMBL/GenBank/DDBJ whole genome shotgun (WGS) entry which is preliminary data.</text>
</comment>
<dbReference type="RefSeq" id="WP_148928642.1">
    <property type="nucleotide sequence ID" value="NZ_VNHS01000002.1"/>
</dbReference>
<keyword evidence="3" id="KW-1185">Reference proteome</keyword>
<dbReference type="AlphaFoldDB" id="A0A5S5CFN4"/>
<gene>
    <name evidence="2" type="ORF">BCM02_102771</name>
</gene>
<dbReference type="Pfam" id="PF20064">
    <property type="entry name" value="DUF6463"/>
    <property type="match status" value="1"/>
</dbReference>
<accession>A0A5S5CFN4</accession>
<dbReference type="EMBL" id="VNHS01000002">
    <property type="protein sequence ID" value="TYP78194.1"/>
    <property type="molecule type" value="Genomic_DNA"/>
</dbReference>
<organism evidence="2 3">
    <name type="scientific">Paenibacillus methanolicus</name>
    <dbReference type="NCBI Taxonomy" id="582686"/>
    <lineage>
        <taxon>Bacteria</taxon>
        <taxon>Bacillati</taxon>
        <taxon>Bacillota</taxon>
        <taxon>Bacilli</taxon>
        <taxon>Bacillales</taxon>
        <taxon>Paenibacillaceae</taxon>
        <taxon>Paenibacillus</taxon>
    </lineage>
</organism>
<feature type="transmembrane region" description="Helical" evidence="1">
    <location>
        <begin position="92"/>
        <end position="115"/>
    </location>
</feature>
<feature type="transmembrane region" description="Helical" evidence="1">
    <location>
        <begin position="12"/>
        <end position="39"/>
    </location>
</feature>